<organism evidence="1 2">
    <name type="scientific">Candida boidinii</name>
    <name type="common">Yeast</name>
    <dbReference type="NCBI Taxonomy" id="5477"/>
    <lineage>
        <taxon>Eukaryota</taxon>
        <taxon>Fungi</taxon>
        <taxon>Dikarya</taxon>
        <taxon>Ascomycota</taxon>
        <taxon>Saccharomycotina</taxon>
        <taxon>Pichiomycetes</taxon>
        <taxon>Pichiales</taxon>
        <taxon>Pichiaceae</taxon>
        <taxon>Ogataea</taxon>
        <taxon>Ogataea/Candida clade</taxon>
    </lineage>
</organism>
<reference evidence="1" key="1">
    <citation type="submission" date="2023-04" db="EMBL/GenBank/DDBJ databases">
        <title>Candida boidinii NBRC 1967.</title>
        <authorList>
            <person name="Ichikawa N."/>
            <person name="Sato H."/>
            <person name="Tonouchi N."/>
        </authorList>
    </citation>
    <scope>NUCLEOTIDE SEQUENCE</scope>
    <source>
        <strain evidence="1">NBRC 1967</strain>
    </source>
</reference>
<comment type="caution">
    <text evidence="1">The sequence shown here is derived from an EMBL/GenBank/DDBJ whole genome shotgun (WGS) entry which is preliminary data.</text>
</comment>
<protein>
    <submittedName>
        <fullName evidence="1">Unnamed protein product</fullName>
    </submittedName>
</protein>
<accession>A0ACB5U9L9</accession>
<dbReference type="EMBL" id="BSXV01008034">
    <property type="protein sequence ID" value="GMF05907.1"/>
    <property type="molecule type" value="Genomic_DNA"/>
</dbReference>
<proteinExistence type="predicted"/>
<name>A0ACB5U9L9_CANBO</name>
<evidence type="ECO:0000313" key="1">
    <source>
        <dbReference type="EMBL" id="GMF05907.1"/>
    </source>
</evidence>
<sequence>MFYNTTNTSISVNQVKEIINYDSINKYKSVKYLRLLDMSAFDPIRLKATDWYSFKDQLELNINETLSNVYLPARTKASDDTYTDAETLLDSKLRLKENTLMEILENNERRKRRLAYISSLSDQPNNSSINIELSSVNSRVNNSYRSHTSENKGSITTPKRDTDDLLIKPSTTGKSAVLTRIEELRALAAGVLKNKKN</sequence>
<keyword evidence="2" id="KW-1185">Reference proteome</keyword>
<evidence type="ECO:0000313" key="2">
    <source>
        <dbReference type="Proteomes" id="UP001165101"/>
    </source>
</evidence>
<dbReference type="Proteomes" id="UP001165101">
    <property type="component" value="Unassembled WGS sequence"/>
</dbReference>
<gene>
    <name evidence="1" type="ORF">Cboi01_000664200</name>
</gene>